<feature type="binding site" evidence="14">
    <location>
        <begin position="69"/>
        <end position="72"/>
    </location>
    <ligand>
        <name>GTP</name>
        <dbReference type="ChEBI" id="CHEBI:37565"/>
        <label>1</label>
    </ligand>
</feature>
<feature type="binding site" evidence="14">
    <location>
        <begin position="129"/>
        <end position="132"/>
    </location>
    <ligand>
        <name>GTP</name>
        <dbReference type="ChEBI" id="CHEBI:37565"/>
        <label>1</label>
    </ligand>
</feature>
<evidence type="ECO:0000256" key="1">
    <source>
        <dbReference type="ARBA" id="ARBA00004651"/>
    </source>
</evidence>
<keyword evidence="6 14" id="KW-0547">Nucleotide-binding</keyword>
<sequence>MVDGAAGTDQPMPLPEGELLLVGNPNVGKSALFGELTGNYVVVSNYPGTTVEVTRGIALVGDRKLTVMDSPGANSFLPSSDDERVTRDMLLSEETGTVVAVGDAKNTQRTILLALQLEEMQRPYVLCLNMMDEAQARGIEIDHQGLEAELGIDIVPTVATRGKGTAALRAVLAAARCGTRTIRYPERVEQALAEVIPLLPAAPVSPRALGLMVLCDDGSLDDWLAGKAGTADMSPIAGIRRRLHDDLDEPLIYVVNRTRLEVASEIVGRVESKSGRNSHAGTRIWQFLDRYATHRFWGLPILGVVLFAMYQFVGVFGAGTLVGILEEGLFGSIINPAAIAFADRWITVSWIRDFLVGEYGIITMALTYSLALVFPIVGTFFLAFGLLEDSGYLPRLAVMVNKGFRRIGLNGKAVLPMVLGLGCDTMATLTTRILETRKERLIVILLLALGVPCSAQLTVILAMLGALSPLALLIWVSVVLGVILLVGALASKLIPGRASDFILELPPLRMPRPGNILVKTVARIEWYLKEAVPLFVLGTVILFIVDRLNWLVAMERAAEPILKGVLGLPPETAGTFIIGFLRRDFGVAGLYHMSRDGALDPVQVLVAVTTITLFIPCIANLFMIVKERGWKTGLAISAFIFPFALLVGALLNAVLRAIPLPLA</sequence>
<dbReference type="Pfam" id="PF17910">
    <property type="entry name" value="FeoB_Cyto"/>
    <property type="match status" value="1"/>
</dbReference>
<evidence type="ECO:0000256" key="16">
    <source>
        <dbReference type="RuleBase" id="RU362098"/>
    </source>
</evidence>
<evidence type="ECO:0000256" key="3">
    <source>
        <dbReference type="ARBA" id="ARBA00022475"/>
    </source>
</evidence>
<feature type="domain" description="FeoB-type G" evidence="17">
    <location>
        <begin position="16"/>
        <end position="178"/>
    </location>
</feature>
<evidence type="ECO:0000256" key="8">
    <source>
        <dbReference type="ARBA" id="ARBA00023004"/>
    </source>
</evidence>
<comment type="caution">
    <text evidence="18">The sequence shown here is derived from an EMBL/GenBank/DDBJ whole genome shotgun (WGS) entry which is preliminary data.</text>
</comment>
<comment type="similarity">
    <text evidence="16">Belongs to the TRAFAC class TrmE-Era-EngA-EngB-Septin-like GTPase superfamily. FeoB GTPase (TC 9.A.8) family.</text>
</comment>
<feature type="binding site" evidence="14">
    <location>
        <begin position="23"/>
        <end position="30"/>
    </location>
    <ligand>
        <name>GTP</name>
        <dbReference type="ChEBI" id="CHEBI:37565"/>
        <label>1</label>
    </ligand>
</feature>
<keyword evidence="11 16" id="KW-0472">Membrane</keyword>
<dbReference type="InterPro" id="IPR011642">
    <property type="entry name" value="Gate_dom"/>
</dbReference>
<accession>A0A8J7C2R0</accession>
<evidence type="ECO:0000256" key="13">
    <source>
        <dbReference type="NCBIfam" id="TIGR00437"/>
    </source>
</evidence>
<evidence type="ECO:0000256" key="4">
    <source>
        <dbReference type="ARBA" id="ARBA00022496"/>
    </source>
</evidence>
<dbReference type="InterPro" id="IPR011640">
    <property type="entry name" value="Fe2_transport_prot_B_C"/>
</dbReference>
<name>A0A8J7C2R0_9BACT</name>
<feature type="binding site" evidence="15">
    <location>
        <position position="38"/>
    </location>
    <ligand>
        <name>Mg(2+)</name>
        <dbReference type="ChEBI" id="CHEBI:18420"/>
        <label>2</label>
    </ligand>
</feature>
<organism evidence="18 19">
    <name type="scientific">Candidatus Polarisedimenticola svalbardensis</name>
    <dbReference type="NCBI Taxonomy" id="2886004"/>
    <lineage>
        <taxon>Bacteria</taxon>
        <taxon>Pseudomonadati</taxon>
        <taxon>Acidobacteriota</taxon>
        <taxon>Candidatus Polarisedimenticolia</taxon>
        <taxon>Candidatus Polarisedimenticolales</taxon>
        <taxon>Candidatus Polarisedimenticolaceae</taxon>
        <taxon>Candidatus Polarisedimenticola</taxon>
    </lineage>
</organism>
<keyword evidence="15" id="KW-0479">Metal-binding</keyword>
<feature type="transmembrane region" description="Helical" evidence="16">
    <location>
        <begin position="359"/>
        <end position="387"/>
    </location>
</feature>
<dbReference type="GO" id="GO:0015093">
    <property type="term" value="F:ferrous iron transmembrane transporter activity"/>
    <property type="evidence" value="ECO:0007669"/>
    <property type="project" value="UniProtKB-UniRule"/>
</dbReference>
<comment type="subcellular location">
    <subcellularLocation>
        <location evidence="16">Cell inner membrane</location>
        <topology evidence="16">Multi-pass membrane protein</topology>
    </subcellularLocation>
    <subcellularLocation>
        <location evidence="1">Cell membrane</location>
        <topology evidence="1">Multi-pass membrane protein</topology>
    </subcellularLocation>
</comment>
<comment type="function">
    <text evidence="16">Probable transporter of a GTP-driven Fe(2+) uptake system.</text>
</comment>
<keyword evidence="5 16" id="KW-0812">Transmembrane</keyword>
<feature type="binding site" evidence="15">
    <location>
        <position position="37"/>
    </location>
    <ligand>
        <name>Mg(2+)</name>
        <dbReference type="ChEBI" id="CHEBI:18420"/>
        <label>2</label>
    </ligand>
</feature>
<dbReference type="CDD" id="cd01879">
    <property type="entry name" value="FeoB"/>
    <property type="match status" value="1"/>
</dbReference>
<dbReference type="Pfam" id="PF02421">
    <property type="entry name" value="FeoB_N"/>
    <property type="match status" value="1"/>
</dbReference>
<evidence type="ECO:0000256" key="11">
    <source>
        <dbReference type="ARBA" id="ARBA00023136"/>
    </source>
</evidence>
<evidence type="ECO:0000256" key="10">
    <source>
        <dbReference type="ARBA" id="ARBA00023134"/>
    </source>
</evidence>
<evidence type="ECO:0000259" key="17">
    <source>
        <dbReference type="PROSITE" id="PS51711"/>
    </source>
</evidence>
<dbReference type="Proteomes" id="UP000648239">
    <property type="component" value="Unassembled WGS sequence"/>
</dbReference>
<dbReference type="GO" id="GO:0046872">
    <property type="term" value="F:metal ion binding"/>
    <property type="evidence" value="ECO:0007669"/>
    <property type="project" value="UniProtKB-KW"/>
</dbReference>
<evidence type="ECO:0000256" key="6">
    <source>
        <dbReference type="ARBA" id="ARBA00022741"/>
    </source>
</evidence>
<feature type="binding site" evidence="14">
    <location>
        <begin position="158"/>
        <end position="160"/>
    </location>
    <ligand>
        <name>GTP</name>
        <dbReference type="ChEBI" id="CHEBI:37565"/>
        <label>1</label>
    </ligand>
</feature>
<dbReference type="InterPro" id="IPR041069">
    <property type="entry name" value="FeoB_Cyto"/>
</dbReference>
<reference evidence="18 19" key="1">
    <citation type="submission" date="2020-08" db="EMBL/GenBank/DDBJ databases">
        <title>Acidobacteriota in marine sediments use diverse sulfur dissimilation pathways.</title>
        <authorList>
            <person name="Wasmund K."/>
        </authorList>
    </citation>
    <scope>NUCLEOTIDE SEQUENCE [LARGE SCALE GENOMIC DNA]</scope>
    <source>
        <strain evidence="18">MAG AM4</strain>
    </source>
</reference>
<dbReference type="Pfam" id="PF07670">
    <property type="entry name" value="Gate"/>
    <property type="match status" value="2"/>
</dbReference>
<dbReference type="GO" id="GO:0005886">
    <property type="term" value="C:plasma membrane"/>
    <property type="evidence" value="ECO:0007669"/>
    <property type="project" value="UniProtKB-SubCell"/>
</dbReference>
<feature type="transmembrane region" description="Helical" evidence="16">
    <location>
        <begin position="441"/>
        <end position="464"/>
    </location>
</feature>
<evidence type="ECO:0000256" key="14">
    <source>
        <dbReference type="PIRSR" id="PIRSR603373-1"/>
    </source>
</evidence>
<comment type="caution">
    <text evidence="16">Lacks conserved residue(s) required for the propagation of feature annotation.</text>
</comment>
<dbReference type="InterPro" id="IPR027417">
    <property type="entry name" value="P-loop_NTPase"/>
</dbReference>
<keyword evidence="2 16" id="KW-0813">Transport</keyword>
<keyword evidence="8 16" id="KW-0408">Iron</keyword>
<keyword evidence="9" id="KW-0406">Ion transport</keyword>
<evidence type="ECO:0000256" key="7">
    <source>
        <dbReference type="ARBA" id="ARBA00022989"/>
    </source>
</evidence>
<evidence type="ECO:0000256" key="5">
    <source>
        <dbReference type="ARBA" id="ARBA00022692"/>
    </source>
</evidence>
<dbReference type="AlphaFoldDB" id="A0A8J7C2R0"/>
<gene>
    <name evidence="18" type="primary">feoB</name>
    <name evidence="18" type="ORF">IFK94_09465</name>
</gene>
<keyword evidence="4 16" id="KW-0410">Iron transport</keyword>
<feature type="transmembrane region" description="Helical" evidence="16">
    <location>
        <begin position="526"/>
        <end position="545"/>
    </location>
</feature>
<dbReference type="PANTHER" id="PTHR43185:SF1">
    <property type="entry name" value="FE(2+) TRANSPORTER FEOB"/>
    <property type="match status" value="1"/>
</dbReference>
<evidence type="ECO:0000256" key="15">
    <source>
        <dbReference type="PIRSR" id="PIRSR603373-2"/>
    </source>
</evidence>
<dbReference type="Pfam" id="PF07664">
    <property type="entry name" value="FeoB_C"/>
    <property type="match status" value="1"/>
</dbReference>
<dbReference type="InterPro" id="IPR006073">
    <property type="entry name" value="GTP-bd"/>
</dbReference>
<feature type="transmembrane region" description="Helical" evidence="16">
    <location>
        <begin position="296"/>
        <end position="322"/>
    </location>
</feature>
<keyword evidence="10 14" id="KW-0342">GTP-binding</keyword>
<evidence type="ECO:0000256" key="12">
    <source>
        <dbReference type="ARBA" id="ARBA00031200"/>
    </source>
</evidence>
<dbReference type="GO" id="GO:0005525">
    <property type="term" value="F:GTP binding"/>
    <property type="evidence" value="ECO:0007669"/>
    <property type="project" value="UniProtKB-KW"/>
</dbReference>
<dbReference type="SUPFAM" id="SSF52540">
    <property type="entry name" value="P-loop containing nucleoside triphosphate hydrolases"/>
    <property type="match status" value="1"/>
</dbReference>
<dbReference type="InterPro" id="IPR030389">
    <property type="entry name" value="G_FEOB_dom"/>
</dbReference>
<dbReference type="EMBL" id="JACXWD010000028">
    <property type="protein sequence ID" value="MBD3868341.1"/>
    <property type="molecule type" value="Genomic_DNA"/>
</dbReference>
<dbReference type="PANTHER" id="PTHR43185">
    <property type="entry name" value="FERROUS IRON TRANSPORT PROTEIN B"/>
    <property type="match status" value="1"/>
</dbReference>
<dbReference type="PROSITE" id="PS51711">
    <property type="entry name" value="G_FEOB"/>
    <property type="match status" value="1"/>
</dbReference>
<keyword evidence="7 16" id="KW-1133">Transmembrane helix</keyword>
<feature type="transmembrane region" description="Helical" evidence="16">
    <location>
        <begin position="602"/>
        <end position="622"/>
    </location>
</feature>
<dbReference type="InterPro" id="IPR050860">
    <property type="entry name" value="FeoB_GTPase"/>
</dbReference>
<proteinExistence type="inferred from homology"/>
<evidence type="ECO:0000313" key="18">
    <source>
        <dbReference type="EMBL" id="MBD3868341.1"/>
    </source>
</evidence>
<evidence type="ECO:0000313" key="19">
    <source>
        <dbReference type="Proteomes" id="UP000648239"/>
    </source>
</evidence>
<keyword evidence="3" id="KW-1003">Cell membrane</keyword>
<keyword evidence="15" id="KW-0460">Magnesium</keyword>
<dbReference type="Gene3D" id="3.40.50.300">
    <property type="entry name" value="P-loop containing nucleotide triphosphate hydrolases"/>
    <property type="match status" value="1"/>
</dbReference>
<dbReference type="NCBIfam" id="TIGR00437">
    <property type="entry name" value="feoB"/>
    <property type="match status" value="1"/>
</dbReference>
<feature type="transmembrane region" description="Helical" evidence="16">
    <location>
        <begin position="470"/>
        <end position="490"/>
    </location>
</feature>
<evidence type="ECO:0000256" key="9">
    <source>
        <dbReference type="ARBA" id="ARBA00023065"/>
    </source>
</evidence>
<feature type="binding site" evidence="14">
    <location>
        <begin position="48"/>
        <end position="52"/>
    </location>
    <ligand>
        <name>GTP</name>
        <dbReference type="ChEBI" id="CHEBI:37565"/>
        <label>1</label>
    </ligand>
</feature>
<protein>
    <recommendedName>
        <fullName evidence="12 13">Ferrous iron transport protein B</fullName>
    </recommendedName>
</protein>
<evidence type="ECO:0000256" key="2">
    <source>
        <dbReference type="ARBA" id="ARBA00022448"/>
    </source>
</evidence>
<dbReference type="PRINTS" id="PR00326">
    <property type="entry name" value="GTP1OBG"/>
</dbReference>
<feature type="transmembrane region" description="Helical" evidence="16">
    <location>
        <begin position="634"/>
        <end position="655"/>
    </location>
</feature>
<dbReference type="InterPro" id="IPR003373">
    <property type="entry name" value="Fe2_transport_prot-B"/>
</dbReference>